<gene>
    <name evidence="8" type="ORF">KSV97_00735</name>
    <name evidence="9" type="ORF">KSW06_00745</name>
</gene>
<evidence type="ECO:0000256" key="5">
    <source>
        <dbReference type="ARBA" id="ARBA00023210"/>
    </source>
</evidence>
<dbReference type="GO" id="GO:0000921">
    <property type="term" value="P:septin ring assembly"/>
    <property type="evidence" value="ECO:0007669"/>
    <property type="project" value="InterPro"/>
</dbReference>
<dbReference type="Proteomes" id="UP001196408">
    <property type="component" value="Unassembled WGS sequence"/>
</dbReference>
<evidence type="ECO:0000256" key="3">
    <source>
        <dbReference type="ARBA" id="ARBA00022989"/>
    </source>
</evidence>
<keyword evidence="5" id="KW-0717">Septation</keyword>
<sequence length="593" mass="70111">MIKLYRYVREGCFMDYMKNFIEYVGVRNLIIFGAILVALIIFMIVYHSIKLKIYRQEILDLQNQINGIKTLPLQYRLGRVQSIAKNMPEVAEEYEQFTKDFEKITEFQKNELGVLVNEVDESLFYGKTHGIKKKLALIHEMTQRYDHDAKDLLTRIEKVTEIENIQRVEIIRVKGKYREVGNEYEKIRVKVEEFVPHALEMFKELDDDFVKLETLMNNQMFADAKNFTEEIENRIDSLQENLKDLPSYVYVVSDLLPSKIDKVDELITSLEGDEYALEEMNIAARRQEVDEQMEESIAHVKNVDIKGAAEVLEPLTGLIEELVIDLGKELDSYKQFKEKWRESYNELQRLTDVYQNTMKEYHRLITEFVIDEEEVVISKKYEEFKQIQKDANDLIKQMESGHFAYANMLEHVENLYDRMMQHDTYLEEFEKQKEDIETKNQKTEELLENINIVLLEIKSEIKNEHLPLVNDSYRDYIADSYNKVEEIKRFKSHKPVVLNELCAKVEGARDVIYKLYDNVHNMIVTAGMVEDAIVYANRYRSMFLEVNTELTKAEVLFRNGEYRNALQVAVDILERLEPGKYEELIKRKEIKSA</sequence>
<dbReference type="Pfam" id="PF06160">
    <property type="entry name" value="EzrA"/>
    <property type="match status" value="1"/>
</dbReference>
<dbReference type="AlphaFoldDB" id="A0AAW4MVH3"/>
<keyword evidence="6" id="KW-0175">Coiled coil</keyword>
<accession>A0AAW4MVH3</accession>
<feature type="transmembrane region" description="Helical" evidence="7">
    <location>
        <begin position="20"/>
        <end position="46"/>
    </location>
</feature>
<comment type="caution">
    <text evidence="8">The sequence shown here is derived from an EMBL/GenBank/DDBJ whole genome shotgun (WGS) entry which is preliminary data.</text>
</comment>
<dbReference type="GO" id="GO:0000917">
    <property type="term" value="P:division septum assembly"/>
    <property type="evidence" value="ECO:0007669"/>
    <property type="project" value="UniProtKB-KW"/>
</dbReference>
<dbReference type="Proteomes" id="UP001197492">
    <property type="component" value="Unassembled WGS sequence"/>
</dbReference>
<keyword evidence="3 7" id="KW-1133">Transmembrane helix</keyword>
<evidence type="ECO:0000256" key="6">
    <source>
        <dbReference type="SAM" id="Coils"/>
    </source>
</evidence>
<organism evidence="8 10">
    <name type="scientific">Catenibacterium mitsuokai</name>
    <dbReference type="NCBI Taxonomy" id="100886"/>
    <lineage>
        <taxon>Bacteria</taxon>
        <taxon>Bacillati</taxon>
        <taxon>Bacillota</taxon>
        <taxon>Erysipelotrichia</taxon>
        <taxon>Erysipelotrichales</taxon>
        <taxon>Coprobacillaceae</taxon>
        <taxon>Catenibacterium</taxon>
    </lineage>
</organism>
<keyword evidence="5" id="KW-0132">Cell division</keyword>
<evidence type="ECO:0000313" key="11">
    <source>
        <dbReference type="Proteomes" id="UP001197492"/>
    </source>
</evidence>
<evidence type="ECO:0000313" key="9">
    <source>
        <dbReference type="EMBL" id="MBV3391800.1"/>
    </source>
</evidence>
<evidence type="ECO:0000256" key="4">
    <source>
        <dbReference type="ARBA" id="ARBA00023136"/>
    </source>
</evidence>
<keyword evidence="11" id="KW-1185">Reference proteome</keyword>
<name>A0AAW4MVH3_9FIRM</name>
<dbReference type="InterPro" id="IPR010379">
    <property type="entry name" value="EzrA"/>
</dbReference>
<evidence type="ECO:0000256" key="1">
    <source>
        <dbReference type="ARBA" id="ARBA00004162"/>
    </source>
</evidence>
<dbReference type="GO" id="GO:0005940">
    <property type="term" value="C:septin ring"/>
    <property type="evidence" value="ECO:0007669"/>
    <property type="project" value="InterPro"/>
</dbReference>
<protein>
    <submittedName>
        <fullName evidence="8">Septation ring formation regulator EzrA</fullName>
    </submittedName>
</protein>
<evidence type="ECO:0000256" key="7">
    <source>
        <dbReference type="SAM" id="Phobius"/>
    </source>
</evidence>
<comment type="subcellular location">
    <subcellularLocation>
        <location evidence="1">Cell membrane</location>
        <topology evidence="1">Single-pass membrane protein</topology>
    </subcellularLocation>
</comment>
<keyword evidence="4 7" id="KW-0472">Membrane</keyword>
<keyword evidence="5" id="KW-0131">Cell cycle</keyword>
<dbReference type="EMBL" id="JAHOEF010000003">
    <property type="protein sequence ID" value="MBV3381776.1"/>
    <property type="molecule type" value="Genomic_DNA"/>
</dbReference>
<dbReference type="EMBL" id="JAHOEL010000003">
    <property type="protein sequence ID" value="MBV3391800.1"/>
    <property type="molecule type" value="Genomic_DNA"/>
</dbReference>
<evidence type="ECO:0000313" key="10">
    <source>
        <dbReference type="Proteomes" id="UP001196408"/>
    </source>
</evidence>
<reference evidence="8 11" key="1">
    <citation type="submission" date="2021-06" db="EMBL/GenBank/DDBJ databases">
        <title>Collection of gut derived symbiotic bacterial strains cultured from healthy donors.</title>
        <authorList>
            <person name="Lin H."/>
            <person name="Littmann E."/>
            <person name="Pamer E.G."/>
        </authorList>
    </citation>
    <scope>NUCLEOTIDE SEQUENCE</scope>
    <source>
        <strain evidence="9 11">MSK.21.70</strain>
        <strain evidence="8">MSK.21.82</strain>
    </source>
</reference>
<keyword evidence="2 7" id="KW-0812">Transmembrane</keyword>
<feature type="coiled-coil region" evidence="6">
    <location>
        <begin position="422"/>
        <end position="453"/>
    </location>
</feature>
<evidence type="ECO:0000256" key="2">
    <source>
        <dbReference type="ARBA" id="ARBA00022692"/>
    </source>
</evidence>
<evidence type="ECO:0000313" key="8">
    <source>
        <dbReference type="EMBL" id="MBV3381776.1"/>
    </source>
</evidence>
<dbReference type="GO" id="GO:0005886">
    <property type="term" value="C:plasma membrane"/>
    <property type="evidence" value="ECO:0007669"/>
    <property type="project" value="UniProtKB-SubCell"/>
</dbReference>
<proteinExistence type="predicted"/>